<organism evidence="2 3">
    <name type="scientific">Verticillium longisporum</name>
    <name type="common">Verticillium dahliae var. longisporum</name>
    <dbReference type="NCBI Taxonomy" id="100787"/>
    <lineage>
        <taxon>Eukaryota</taxon>
        <taxon>Fungi</taxon>
        <taxon>Dikarya</taxon>
        <taxon>Ascomycota</taxon>
        <taxon>Pezizomycotina</taxon>
        <taxon>Sordariomycetes</taxon>
        <taxon>Hypocreomycetidae</taxon>
        <taxon>Glomerellales</taxon>
        <taxon>Plectosphaerellaceae</taxon>
        <taxon>Verticillium</taxon>
    </lineage>
</organism>
<dbReference type="AlphaFoldDB" id="A0A0G4MIQ7"/>
<dbReference type="Proteomes" id="UP000044602">
    <property type="component" value="Unassembled WGS sequence"/>
</dbReference>
<evidence type="ECO:0000313" key="3">
    <source>
        <dbReference type="Proteomes" id="UP000044602"/>
    </source>
</evidence>
<feature type="compositionally biased region" description="Polar residues" evidence="1">
    <location>
        <begin position="1"/>
        <end position="11"/>
    </location>
</feature>
<dbReference type="EMBL" id="CVQH01022691">
    <property type="protein sequence ID" value="CRK33875.1"/>
    <property type="molecule type" value="Genomic_DNA"/>
</dbReference>
<reference evidence="2 3" key="1">
    <citation type="submission" date="2015-05" db="EMBL/GenBank/DDBJ databases">
        <authorList>
            <person name="Wang D.B."/>
            <person name="Wang M."/>
        </authorList>
    </citation>
    <scope>NUCLEOTIDE SEQUENCE [LARGE SCALE GENOMIC DNA]</scope>
    <source>
        <strain evidence="2">VL1</strain>
    </source>
</reference>
<sequence>MATRAQTQYNPQPAFEPESFASSPQRQTRGGNGANPRYRRPRSPLLDHQGEVHFYSGS</sequence>
<name>A0A0G4MIQ7_VERLO</name>
<accession>A0A0G4MIQ7</accession>
<keyword evidence="3" id="KW-1185">Reference proteome</keyword>
<proteinExistence type="predicted"/>
<gene>
    <name evidence="2" type="ORF">BN1708_019335</name>
</gene>
<evidence type="ECO:0000313" key="2">
    <source>
        <dbReference type="EMBL" id="CRK33875.1"/>
    </source>
</evidence>
<feature type="region of interest" description="Disordered" evidence="1">
    <location>
        <begin position="1"/>
        <end position="58"/>
    </location>
</feature>
<protein>
    <submittedName>
        <fullName evidence="2">Uncharacterized protein</fullName>
    </submittedName>
</protein>
<feature type="non-terminal residue" evidence="2">
    <location>
        <position position="58"/>
    </location>
</feature>
<feature type="compositionally biased region" description="Polar residues" evidence="1">
    <location>
        <begin position="20"/>
        <end position="29"/>
    </location>
</feature>
<evidence type="ECO:0000256" key="1">
    <source>
        <dbReference type="SAM" id="MobiDB-lite"/>
    </source>
</evidence>